<feature type="region of interest" description="Disordered" evidence="2">
    <location>
        <begin position="682"/>
        <end position="702"/>
    </location>
</feature>
<name>A0A9W8D1C1_9FUNG</name>
<keyword evidence="4" id="KW-1185">Reference proteome</keyword>
<feature type="region of interest" description="Disordered" evidence="2">
    <location>
        <begin position="801"/>
        <end position="820"/>
    </location>
</feature>
<keyword evidence="1" id="KW-0175">Coiled coil</keyword>
<reference evidence="3" key="1">
    <citation type="submission" date="2022-07" db="EMBL/GenBank/DDBJ databases">
        <title>Phylogenomic reconstructions and comparative analyses of Kickxellomycotina fungi.</title>
        <authorList>
            <person name="Reynolds N.K."/>
            <person name="Stajich J.E."/>
            <person name="Barry K."/>
            <person name="Grigoriev I.V."/>
            <person name="Crous P."/>
            <person name="Smith M.E."/>
        </authorList>
    </citation>
    <scope>NUCLEOTIDE SEQUENCE</scope>
    <source>
        <strain evidence="3">BCRC 34381</strain>
    </source>
</reference>
<evidence type="ECO:0000313" key="3">
    <source>
        <dbReference type="EMBL" id="KAJ1736176.1"/>
    </source>
</evidence>
<dbReference type="GO" id="GO:0003677">
    <property type="term" value="F:DNA binding"/>
    <property type="evidence" value="ECO:0007669"/>
    <property type="project" value="InterPro"/>
</dbReference>
<evidence type="ECO:0008006" key="5">
    <source>
        <dbReference type="Google" id="ProtNLM"/>
    </source>
</evidence>
<feature type="region of interest" description="Disordered" evidence="2">
    <location>
        <begin position="436"/>
        <end position="470"/>
    </location>
</feature>
<evidence type="ECO:0000256" key="1">
    <source>
        <dbReference type="SAM" id="Coils"/>
    </source>
</evidence>
<feature type="compositionally biased region" description="Low complexity" evidence="2">
    <location>
        <begin position="865"/>
        <end position="877"/>
    </location>
</feature>
<sequence>MALYSKQDLKESQELYQNCEFISKKTRSIYAWRAALWVRYCKERSMDFAVTEDKLIDYLDWLFEIDLVNKINTKKSYVPDILRDHMGSVICLWRIQTGNNPDMVSPKEGTRYQARWDEILRNYPRRERFRQHSFAQDGLSADAGVGSSGLASSLRVHTGPSTSYSGDALFSQQQQQQHQQFVNRHHHPQPQQQQQSHHSRGQAPPLPPQRPMSRAASPLHPQHDYRAAGRLPAMQVPLGPTGIPEPTELIWQLQWLQDPTWAAGAARLLFTTAMTTWVDAVHVAGLRLGDVYFASSTMAPRLPSSVMRISLTTSSAPSSHARHSGPSAAVPAARQLFSVIRSRNPLCCAWNSLASILFHRWHVANALPPSFAGGAWQSIPVLPMRVSGSAAPSDLAGSSASMFAERQEMVRDLLPPHRLPIERVVRLHSLDRVRRMASPDSASGSDHGDVRMAHSRGPLASGTIAPLSDSSPPDRLEHLMAANSGYYEDYHCIQRHKVIPPDALQHMIFPWATTMLSTVPSIIGIEERRNISRFQDFLLDLRIILLQDIAVLKCCAEHLPPGFDTSSILCEPVFSSLEFARYCEAMQRGAAEELRALRYDLDVAASHAATYDSGGHGPPSIHGAAAVQGLALPPMSPVQHGEGAMAVGSPHGESFSPIISPSPPPSGAHDPTRNPTLFMDIPSNPAHGPTKRSPQPMPREEMSRSMPSRLVEGWNDGFYHGTDMPAGGFHAGAPSLTVPSSAVGSGSTQQSMARMRRARAPATPLLGPLSSTMVWPAPATPYSAMSPRTYWRSMHAQQRVVRSPSRASPSPRIGTVGAASDRSAHTVLPSISHFAQPIHSGTSPMQTSSPLLAGRGSGPGHQHPHLLPQQQKQQHLGALRHEADTPQLPSALRRSSDSTVDNGSGMATGRDEPAGSGIELVAALREENASLRDRMLRLELMVTQKQEEMQNWMSRIEKQLMRNSSSE</sequence>
<proteinExistence type="predicted"/>
<protein>
    <recommendedName>
        <fullName evidence="5">Ndc10 domain-containing protein</fullName>
    </recommendedName>
</protein>
<accession>A0A9W8D1C1</accession>
<dbReference type="OrthoDB" id="5584977at2759"/>
<feature type="region of interest" description="Disordered" evidence="2">
    <location>
        <begin position="835"/>
        <end position="914"/>
    </location>
</feature>
<dbReference type="Gene3D" id="1.10.443.20">
    <property type="entry name" value="Centromere DNA-binding protein complex CBF3 subunit, domain 2"/>
    <property type="match status" value="1"/>
</dbReference>
<evidence type="ECO:0000313" key="4">
    <source>
        <dbReference type="Proteomes" id="UP001143981"/>
    </source>
</evidence>
<feature type="compositionally biased region" description="Polar residues" evidence="2">
    <location>
        <begin position="839"/>
        <end position="850"/>
    </location>
</feature>
<feature type="compositionally biased region" description="Low complexity" evidence="2">
    <location>
        <begin position="801"/>
        <end position="812"/>
    </location>
</feature>
<evidence type="ECO:0000256" key="2">
    <source>
        <dbReference type="SAM" id="MobiDB-lite"/>
    </source>
</evidence>
<feature type="region of interest" description="Disordered" evidence="2">
    <location>
        <begin position="146"/>
        <end position="219"/>
    </location>
</feature>
<dbReference type="AlphaFoldDB" id="A0A9W8D1C1"/>
<dbReference type="EMBL" id="JANBOI010000002">
    <property type="protein sequence ID" value="KAJ1736176.1"/>
    <property type="molecule type" value="Genomic_DNA"/>
</dbReference>
<feature type="coiled-coil region" evidence="1">
    <location>
        <begin position="921"/>
        <end position="948"/>
    </location>
</feature>
<dbReference type="Proteomes" id="UP001143981">
    <property type="component" value="Unassembled WGS sequence"/>
</dbReference>
<comment type="caution">
    <text evidence="3">The sequence shown here is derived from an EMBL/GenBank/DDBJ whole genome shotgun (WGS) entry which is preliminary data.</text>
</comment>
<dbReference type="InterPro" id="IPR038279">
    <property type="entry name" value="Ndc10_dom2_sf"/>
</dbReference>
<gene>
    <name evidence="3" type="ORF">LPJ61_000135</name>
</gene>
<organism evidence="3 4">
    <name type="scientific">Coemansia biformis</name>
    <dbReference type="NCBI Taxonomy" id="1286918"/>
    <lineage>
        <taxon>Eukaryota</taxon>
        <taxon>Fungi</taxon>
        <taxon>Fungi incertae sedis</taxon>
        <taxon>Zoopagomycota</taxon>
        <taxon>Kickxellomycotina</taxon>
        <taxon>Kickxellomycetes</taxon>
        <taxon>Kickxellales</taxon>
        <taxon>Kickxellaceae</taxon>
        <taxon>Coemansia</taxon>
    </lineage>
</organism>